<evidence type="ECO:0000259" key="3">
    <source>
        <dbReference type="SMART" id="SM01007"/>
    </source>
</evidence>
<dbReference type="STRING" id="909663.GCA_000512235_02157"/>
<accession>A0A351U2G1</accession>
<protein>
    <submittedName>
        <fullName evidence="4">Aldolase</fullName>
    </submittedName>
</protein>
<dbReference type="PANTHER" id="PTHR22789:SF0">
    <property type="entry name" value="3-OXO-TETRONATE 4-PHOSPHATE DECARBOXYLASE-RELATED"/>
    <property type="match status" value="1"/>
</dbReference>
<keyword evidence="2" id="KW-0456">Lyase</keyword>
<dbReference type="NCBIfam" id="NF006413">
    <property type="entry name" value="PRK08660.1"/>
    <property type="match status" value="1"/>
</dbReference>
<dbReference type="EMBL" id="JAAYEE010000052">
    <property type="protein sequence ID" value="NLW34445.1"/>
    <property type="molecule type" value="Genomic_DNA"/>
</dbReference>
<comment type="caution">
    <text evidence="4">The sequence shown here is derived from an EMBL/GenBank/DDBJ whole genome shotgun (WGS) entry which is preliminary data.</text>
</comment>
<dbReference type="GO" id="GO:0016832">
    <property type="term" value="F:aldehyde-lyase activity"/>
    <property type="evidence" value="ECO:0007669"/>
    <property type="project" value="TreeGrafter"/>
</dbReference>
<dbReference type="InterPro" id="IPR036409">
    <property type="entry name" value="Aldolase_II/adducin_N_sf"/>
</dbReference>
<dbReference type="GO" id="GO:0005829">
    <property type="term" value="C:cytosol"/>
    <property type="evidence" value="ECO:0007669"/>
    <property type="project" value="TreeGrafter"/>
</dbReference>
<dbReference type="Gene3D" id="3.40.225.10">
    <property type="entry name" value="Class II aldolase/adducin N-terminal domain"/>
    <property type="match status" value="1"/>
</dbReference>
<keyword evidence="1" id="KW-0479">Metal-binding</keyword>
<evidence type="ECO:0000313" key="4">
    <source>
        <dbReference type="EMBL" id="NLW34445.1"/>
    </source>
</evidence>
<dbReference type="AlphaFoldDB" id="A0A351U2G1"/>
<dbReference type="SMART" id="SM01007">
    <property type="entry name" value="Aldolase_II"/>
    <property type="match status" value="1"/>
</dbReference>
<gene>
    <name evidence="4" type="ORF">GXY80_03035</name>
</gene>
<dbReference type="PANTHER" id="PTHR22789">
    <property type="entry name" value="FUCULOSE PHOSPHATE ALDOLASE"/>
    <property type="match status" value="1"/>
</dbReference>
<dbReference type="SUPFAM" id="SSF53639">
    <property type="entry name" value="AraD/HMP-PK domain-like"/>
    <property type="match status" value="1"/>
</dbReference>
<name>A0A351U2G1_9BACT</name>
<evidence type="ECO:0000256" key="2">
    <source>
        <dbReference type="ARBA" id="ARBA00023239"/>
    </source>
</evidence>
<dbReference type="Pfam" id="PF00596">
    <property type="entry name" value="Aldolase_II"/>
    <property type="match status" value="1"/>
</dbReference>
<reference evidence="4" key="1">
    <citation type="journal article" date="2020" name="Biotechnol. Biofuels">
        <title>New insights from the biogas microbiome by comprehensive genome-resolved metagenomics of nearly 1600 species originating from multiple anaerobic digesters.</title>
        <authorList>
            <person name="Campanaro S."/>
            <person name="Treu L."/>
            <person name="Rodriguez-R L.M."/>
            <person name="Kovalovszki A."/>
            <person name="Ziels R.M."/>
            <person name="Maus I."/>
            <person name="Zhu X."/>
            <person name="Kougias P.G."/>
            <person name="Basile A."/>
            <person name="Luo G."/>
            <person name="Schluter A."/>
            <person name="Konstantinidis K.T."/>
            <person name="Angelidaki I."/>
        </authorList>
    </citation>
    <scope>NUCLEOTIDE SEQUENCE</scope>
    <source>
        <strain evidence="4">AS06rmzACSIP_7</strain>
    </source>
</reference>
<dbReference type="GO" id="GO:0046872">
    <property type="term" value="F:metal ion binding"/>
    <property type="evidence" value="ECO:0007669"/>
    <property type="project" value="UniProtKB-KW"/>
</dbReference>
<dbReference type="InterPro" id="IPR001303">
    <property type="entry name" value="Aldolase_II/adducin_N"/>
</dbReference>
<proteinExistence type="predicted"/>
<reference evidence="4" key="2">
    <citation type="submission" date="2020-01" db="EMBL/GenBank/DDBJ databases">
        <authorList>
            <person name="Campanaro S."/>
        </authorList>
    </citation>
    <scope>NUCLEOTIDE SEQUENCE</scope>
    <source>
        <strain evidence="4">AS06rmzACSIP_7</strain>
    </source>
</reference>
<evidence type="ECO:0000313" key="5">
    <source>
        <dbReference type="Proteomes" id="UP000777265"/>
    </source>
</evidence>
<dbReference type="InterPro" id="IPR050197">
    <property type="entry name" value="Aldolase_class_II_sugar_metab"/>
</dbReference>
<dbReference type="Proteomes" id="UP000777265">
    <property type="component" value="Unassembled WGS sequence"/>
</dbReference>
<organism evidence="4 5">
    <name type="scientific">Syntrophorhabdus aromaticivorans</name>
    <dbReference type="NCBI Taxonomy" id="328301"/>
    <lineage>
        <taxon>Bacteria</taxon>
        <taxon>Pseudomonadati</taxon>
        <taxon>Thermodesulfobacteriota</taxon>
        <taxon>Syntrophorhabdia</taxon>
        <taxon>Syntrophorhabdales</taxon>
        <taxon>Syntrophorhabdaceae</taxon>
        <taxon>Syntrophorhabdus</taxon>
    </lineage>
</organism>
<sequence length="188" mass="20763">MDKKALFKEFKETGRDIFLRGLISSHAGNMSVKIGDRIHITRKSSMLGRLHSKDIVEVGPEKDDADAPMASTELVVHRAIYEKTSGLAIVHTHPPYATLLSMVQDTIIPVDSEGMYLFQKAPVVRPEKTIGSEEAALLVSESLQNSKIVLIRGHGSFARGSTLEEAFMLTTSLEASAFFLYHLHGLRD</sequence>
<dbReference type="GO" id="GO:0019323">
    <property type="term" value="P:pentose catabolic process"/>
    <property type="evidence" value="ECO:0007669"/>
    <property type="project" value="TreeGrafter"/>
</dbReference>
<evidence type="ECO:0000256" key="1">
    <source>
        <dbReference type="ARBA" id="ARBA00022723"/>
    </source>
</evidence>
<feature type="domain" description="Class II aldolase/adducin N-terminal" evidence="3">
    <location>
        <begin position="8"/>
        <end position="181"/>
    </location>
</feature>